<dbReference type="EMBL" id="JAINUY010000012">
    <property type="protein sequence ID" value="MBZ4037798.1"/>
    <property type="molecule type" value="Genomic_DNA"/>
</dbReference>
<dbReference type="RefSeq" id="WP_223711490.1">
    <property type="nucleotide sequence ID" value="NZ_JAINUY010000012.1"/>
</dbReference>
<proteinExistence type="predicted"/>
<protein>
    <submittedName>
        <fullName evidence="1">DUF3945 domain-containing protein</fullName>
    </submittedName>
</protein>
<dbReference type="AlphaFoldDB" id="A0A9X1HG30"/>
<reference evidence="1 2" key="1">
    <citation type="journal article" date="2023" name="Antonie Van Leeuwenhoek">
        <title>Flavobacterium potami sp. nov., a multi-metal resistance genes harbouring bacterium isolated from shallow river silt.</title>
        <authorList>
            <person name="Li S."/>
            <person name="Mao S."/>
            <person name="Mu W."/>
            <person name="Guo B."/>
            <person name="Li C."/>
            <person name="Zhu Q."/>
            <person name="Hou X."/>
            <person name="Zhao Y."/>
            <person name="Wei S."/>
            <person name="Liu H."/>
            <person name="Liu A."/>
        </authorList>
    </citation>
    <scope>NUCLEOTIDE SEQUENCE [LARGE SCALE GENOMIC DNA]</scope>
    <source>
        <strain evidence="1 2">17A</strain>
    </source>
</reference>
<evidence type="ECO:0000313" key="2">
    <source>
        <dbReference type="Proteomes" id="UP001139366"/>
    </source>
</evidence>
<gene>
    <name evidence="1" type="ORF">K6T82_23780</name>
</gene>
<accession>A0A9X1HG30</accession>
<dbReference type="Proteomes" id="UP001139366">
    <property type="component" value="Unassembled WGS sequence"/>
</dbReference>
<organism evidence="1 2">
    <name type="scientific">Flavobacterium potami</name>
    <dbReference type="NCBI Taxonomy" id="2872310"/>
    <lineage>
        <taxon>Bacteria</taxon>
        <taxon>Pseudomonadati</taxon>
        <taxon>Bacteroidota</taxon>
        <taxon>Flavobacteriia</taxon>
        <taxon>Flavobacteriales</taxon>
        <taxon>Flavobacteriaceae</taxon>
        <taxon>Flavobacterium</taxon>
    </lineage>
</organism>
<keyword evidence="2" id="KW-1185">Reference proteome</keyword>
<evidence type="ECO:0000313" key="1">
    <source>
        <dbReference type="EMBL" id="MBZ4037798.1"/>
    </source>
</evidence>
<name>A0A9X1HG30_9FLAO</name>
<sequence length="304" mass="34497">MKDQDVNDIEVKGAVIDRPLKVNDPVAFMKDNVYYQGKIEKITKEGNYELKLYNSGQNDLKTLTVPKGEKLEPLFIIDKKDKMVYLKYSYEEVKAALSNKNDIKVKLPDNKNYFMALMLGNKTDVISIEKNIDGNLKPVEGRLQMKRMTENKLPYLSADVKFKELNLDRPIYGKVLDQAQKDQLQKTGELGLVEGFKTAEGKEFKLWVSLDKDLNKVVTARENQIYVGKIFGVVPNEKQIQELKSGQGTVLEIKGKNYLIQPSAAVKDADGIKSYSEAKAKELKLIPEIEEEKKNSKTKGVRVS</sequence>
<comment type="caution">
    <text evidence="1">The sequence shown here is derived from an EMBL/GenBank/DDBJ whole genome shotgun (WGS) entry which is preliminary data.</text>
</comment>